<accession>A0A2N5T4A6</accession>
<comment type="caution">
    <text evidence="2">The sequence shown here is derived from an EMBL/GenBank/DDBJ whole genome shotgun (WGS) entry which is preliminary data.</text>
</comment>
<gene>
    <name evidence="2" type="ORF">PCANC_08455</name>
</gene>
<dbReference type="AlphaFoldDB" id="A0A2N5T4A6"/>
<evidence type="ECO:0000313" key="2">
    <source>
        <dbReference type="EMBL" id="PLW20331.1"/>
    </source>
</evidence>
<reference evidence="2 3" key="1">
    <citation type="submission" date="2017-11" db="EMBL/GenBank/DDBJ databases">
        <title>De novo assembly and phasing of dikaryotic genomes from two isolates of Puccinia coronata f. sp. avenae, the causal agent of oat crown rust.</title>
        <authorList>
            <person name="Miller M.E."/>
            <person name="Zhang Y."/>
            <person name="Omidvar V."/>
            <person name="Sperschneider J."/>
            <person name="Schwessinger B."/>
            <person name="Raley C."/>
            <person name="Palmer J.M."/>
            <person name="Garnica D."/>
            <person name="Upadhyaya N."/>
            <person name="Rathjen J."/>
            <person name="Taylor J.M."/>
            <person name="Park R.F."/>
            <person name="Dodds P.N."/>
            <person name="Hirsch C.D."/>
            <person name="Kianian S.F."/>
            <person name="Figueroa M."/>
        </authorList>
    </citation>
    <scope>NUCLEOTIDE SEQUENCE [LARGE SCALE GENOMIC DNA]</scope>
    <source>
        <strain evidence="2">12NC29</strain>
    </source>
</reference>
<feature type="signal peptide" evidence="1">
    <location>
        <begin position="1"/>
        <end position="27"/>
    </location>
</feature>
<proteinExistence type="predicted"/>
<evidence type="ECO:0000313" key="3">
    <source>
        <dbReference type="Proteomes" id="UP000235388"/>
    </source>
</evidence>
<name>A0A2N5T4A6_9BASI</name>
<dbReference type="Proteomes" id="UP000235388">
    <property type="component" value="Unassembled WGS sequence"/>
</dbReference>
<dbReference type="EMBL" id="PGCJ01000799">
    <property type="protein sequence ID" value="PLW20331.1"/>
    <property type="molecule type" value="Genomic_DNA"/>
</dbReference>
<protein>
    <submittedName>
        <fullName evidence="2">Uncharacterized protein</fullName>
    </submittedName>
</protein>
<organism evidence="2 3">
    <name type="scientific">Puccinia coronata f. sp. avenae</name>
    <dbReference type="NCBI Taxonomy" id="200324"/>
    <lineage>
        <taxon>Eukaryota</taxon>
        <taxon>Fungi</taxon>
        <taxon>Dikarya</taxon>
        <taxon>Basidiomycota</taxon>
        <taxon>Pucciniomycotina</taxon>
        <taxon>Pucciniomycetes</taxon>
        <taxon>Pucciniales</taxon>
        <taxon>Pucciniaceae</taxon>
        <taxon>Puccinia</taxon>
    </lineage>
</organism>
<evidence type="ECO:0000256" key="1">
    <source>
        <dbReference type="SAM" id="SignalP"/>
    </source>
</evidence>
<keyword evidence="3" id="KW-1185">Reference proteome</keyword>
<feature type="chain" id="PRO_5014743138" evidence="1">
    <location>
        <begin position="28"/>
        <end position="63"/>
    </location>
</feature>
<keyword evidence="1" id="KW-0732">Signal</keyword>
<sequence length="63" mass="7009">MRSAVPPPLVLFFGLLIVVLDITQVWSQSGSWAGPECLSRSRSLRNALHLSSRRFALSLDARE</sequence>